<accession>A0A5N0DMH8</accession>
<proteinExistence type="inferred from homology"/>
<protein>
    <recommendedName>
        <fullName evidence="5">CoA transferase</fullName>
    </recommendedName>
</protein>
<dbReference type="InterPro" id="IPR023606">
    <property type="entry name" value="CoA-Trfase_III_dom_1_sf"/>
</dbReference>
<dbReference type="Gene3D" id="3.30.1540.10">
    <property type="entry name" value="formyl-coa transferase, domain 3"/>
    <property type="match status" value="1"/>
</dbReference>
<evidence type="ECO:0000256" key="2">
    <source>
        <dbReference type="ARBA" id="ARBA00022679"/>
    </source>
</evidence>
<dbReference type="PANTHER" id="PTHR48228:SF6">
    <property type="entry name" value="L-CARNITINE COA-TRANSFERASE"/>
    <property type="match status" value="1"/>
</dbReference>
<dbReference type="OrthoDB" id="9797653at2"/>
<dbReference type="Proteomes" id="UP000323876">
    <property type="component" value="Unassembled WGS sequence"/>
</dbReference>
<keyword evidence="4" id="KW-1185">Reference proteome</keyword>
<evidence type="ECO:0008006" key="5">
    <source>
        <dbReference type="Google" id="ProtNLM"/>
    </source>
</evidence>
<dbReference type="Pfam" id="PF02515">
    <property type="entry name" value="CoA_transf_3"/>
    <property type="match status" value="1"/>
</dbReference>
<dbReference type="RefSeq" id="WP_150408315.1">
    <property type="nucleotide sequence ID" value="NZ_VXLC01000051.1"/>
</dbReference>
<comment type="caution">
    <text evidence="3">The sequence shown here is derived from an EMBL/GenBank/DDBJ whole genome shotgun (WGS) entry which is preliminary data.</text>
</comment>
<evidence type="ECO:0000256" key="1">
    <source>
        <dbReference type="ARBA" id="ARBA00008383"/>
    </source>
</evidence>
<evidence type="ECO:0000313" key="4">
    <source>
        <dbReference type="Proteomes" id="UP000323876"/>
    </source>
</evidence>
<keyword evidence="2" id="KW-0808">Transferase</keyword>
<dbReference type="EMBL" id="VXLC01000051">
    <property type="protein sequence ID" value="KAA8877305.1"/>
    <property type="molecule type" value="Genomic_DNA"/>
</dbReference>
<dbReference type="InterPro" id="IPR003673">
    <property type="entry name" value="CoA-Trfase_fam_III"/>
</dbReference>
<dbReference type="PANTHER" id="PTHR48228">
    <property type="entry name" value="SUCCINYL-COA--D-CITRAMALATE COA-TRANSFERASE"/>
    <property type="match status" value="1"/>
</dbReference>
<dbReference type="AlphaFoldDB" id="A0A5N0DMH8"/>
<dbReference type="InterPro" id="IPR050509">
    <property type="entry name" value="CoA-transferase_III"/>
</dbReference>
<comment type="similarity">
    <text evidence="1">Belongs to the CoA-transferase III family.</text>
</comment>
<sequence>MTTRSRPTTAGPLDGIRVIEWGGGIAAGFCTHLLAGYGADVLQLGGSDLPPDHDQYLSRGKRRVIDGDAVIEELLDQAHVVVDSRSRAGSARIAPSAEQISHDHPGLVVTAITPFGLTGPYANHRATNIVSFAAGGIMALTGERDSPPLQSGGEQAFMLGGLQAFAATSTALFGLRMQGVGDLIDISLQECAASILEAAGPAWEYDGLFFERSGNTPRAEWGMYRASDGWIGVCCLARQLPAFLEMIGVTAEPRFMDTARSDADNHDLRQLIAAYMSERTQQEIVSIGPKFKVPVGAVKSVAAVAEHAPLIDRGFFDDTAYGRLPGRLFPGLPWADLEPPTEVPIDTVLTEWLDKDGRTP</sequence>
<dbReference type="Gene3D" id="3.40.50.10540">
    <property type="entry name" value="Crotonobetainyl-coa:carnitine coa-transferase, domain 1"/>
    <property type="match status" value="1"/>
</dbReference>
<reference evidence="3 4" key="1">
    <citation type="submission" date="2019-09" db="EMBL/GenBank/DDBJ databases">
        <authorList>
            <person name="Wang X."/>
        </authorList>
    </citation>
    <scope>NUCLEOTIDE SEQUENCE [LARGE SCALE GENOMIC DNA]</scope>
    <source>
        <strain evidence="3 4">CICC 11023</strain>
    </source>
</reference>
<dbReference type="InterPro" id="IPR044855">
    <property type="entry name" value="CoA-Trfase_III_dom3_sf"/>
</dbReference>
<name>A0A5N0DMH8_9NOCA</name>
<organism evidence="3 4">
    <name type="scientific">Nocardia colli</name>
    <dbReference type="NCBI Taxonomy" id="2545717"/>
    <lineage>
        <taxon>Bacteria</taxon>
        <taxon>Bacillati</taxon>
        <taxon>Actinomycetota</taxon>
        <taxon>Actinomycetes</taxon>
        <taxon>Mycobacteriales</taxon>
        <taxon>Nocardiaceae</taxon>
        <taxon>Nocardia</taxon>
    </lineage>
</organism>
<gene>
    <name evidence="3" type="ORF">F3087_44840</name>
</gene>
<dbReference type="SUPFAM" id="SSF89796">
    <property type="entry name" value="CoA-transferase family III (CaiB/BaiF)"/>
    <property type="match status" value="1"/>
</dbReference>
<evidence type="ECO:0000313" key="3">
    <source>
        <dbReference type="EMBL" id="KAA8877305.1"/>
    </source>
</evidence>
<dbReference type="GO" id="GO:0016740">
    <property type="term" value="F:transferase activity"/>
    <property type="evidence" value="ECO:0007669"/>
    <property type="project" value="UniProtKB-KW"/>
</dbReference>